<organism evidence="2 3">
    <name type="scientific">Aldrovandia affinis</name>
    <dbReference type="NCBI Taxonomy" id="143900"/>
    <lineage>
        <taxon>Eukaryota</taxon>
        <taxon>Metazoa</taxon>
        <taxon>Chordata</taxon>
        <taxon>Craniata</taxon>
        <taxon>Vertebrata</taxon>
        <taxon>Euteleostomi</taxon>
        <taxon>Actinopterygii</taxon>
        <taxon>Neopterygii</taxon>
        <taxon>Teleostei</taxon>
        <taxon>Notacanthiformes</taxon>
        <taxon>Halosauridae</taxon>
        <taxon>Aldrovandia</taxon>
    </lineage>
</organism>
<protein>
    <submittedName>
        <fullName evidence="2">Uncharacterized protein</fullName>
    </submittedName>
</protein>
<feature type="compositionally biased region" description="Basic and acidic residues" evidence="1">
    <location>
        <begin position="13"/>
        <end position="27"/>
    </location>
</feature>
<evidence type="ECO:0000313" key="2">
    <source>
        <dbReference type="EMBL" id="KAJ8417290.1"/>
    </source>
</evidence>
<reference evidence="2" key="1">
    <citation type="journal article" date="2023" name="Science">
        <title>Genome structures resolve the early diversification of teleost fishes.</title>
        <authorList>
            <person name="Parey E."/>
            <person name="Louis A."/>
            <person name="Montfort J."/>
            <person name="Bouchez O."/>
            <person name="Roques C."/>
            <person name="Iampietro C."/>
            <person name="Lluch J."/>
            <person name="Castinel A."/>
            <person name="Donnadieu C."/>
            <person name="Desvignes T."/>
            <person name="Floi Bucao C."/>
            <person name="Jouanno E."/>
            <person name="Wen M."/>
            <person name="Mejri S."/>
            <person name="Dirks R."/>
            <person name="Jansen H."/>
            <person name="Henkel C."/>
            <person name="Chen W.J."/>
            <person name="Zahm M."/>
            <person name="Cabau C."/>
            <person name="Klopp C."/>
            <person name="Thompson A.W."/>
            <person name="Robinson-Rechavi M."/>
            <person name="Braasch I."/>
            <person name="Lecointre G."/>
            <person name="Bobe J."/>
            <person name="Postlethwait J.H."/>
            <person name="Berthelot C."/>
            <person name="Roest Crollius H."/>
            <person name="Guiguen Y."/>
        </authorList>
    </citation>
    <scope>NUCLEOTIDE SEQUENCE</scope>
    <source>
        <strain evidence="2">NC1722</strain>
    </source>
</reference>
<dbReference type="Proteomes" id="UP001221898">
    <property type="component" value="Unassembled WGS sequence"/>
</dbReference>
<comment type="caution">
    <text evidence="2">The sequence shown here is derived from an EMBL/GenBank/DDBJ whole genome shotgun (WGS) entry which is preliminary data.</text>
</comment>
<gene>
    <name evidence="2" type="ORF">AAFF_G00285170</name>
</gene>
<sequence>MRLHNQSYPVSLDKARERCSSREPERRRQAWHWHTSVGDTPLTYVNQSNPPTCQAPMSNTLSAVALPGVRITGALELAAGPLLIQHLRGLHTV</sequence>
<evidence type="ECO:0000256" key="1">
    <source>
        <dbReference type="SAM" id="MobiDB-lite"/>
    </source>
</evidence>
<name>A0AAD7TAD1_9TELE</name>
<dbReference type="EMBL" id="JAINUG010000004">
    <property type="protein sequence ID" value="KAJ8417290.1"/>
    <property type="molecule type" value="Genomic_DNA"/>
</dbReference>
<dbReference type="AlphaFoldDB" id="A0AAD7TAD1"/>
<evidence type="ECO:0000313" key="3">
    <source>
        <dbReference type="Proteomes" id="UP001221898"/>
    </source>
</evidence>
<keyword evidence="3" id="KW-1185">Reference proteome</keyword>
<feature type="region of interest" description="Disordered" evidence="1">
    <location>
        <begin position="1"/>
        <end position="27"/>
    </location>
</feature>
<accession>A0AAD7TAD1</accession>
<proteinExistence type="predicted"/>